<keyword evidence="2" id="KW-0560">Oxidoreductase</keyword>
<dbReference type="InterPro" id="IPR007138">
    <property type="entry name" value="ABM_dom"/>
</dbReference>
<dbReference type="SUPFAM" id="SSF54909">
    <property type="entry name" value="Dimeric alpha+beta barrel"/>
    <property type="match status" value="1"/>
</dbReference>
<dbReference type="RefSeq" id="WP_184111573.1">
    <property type="nucleotide sequence ID" value="NZ_JACHNY010000001.1"/>
</dbReference>
<keyword evidence="2" id="KW-0503">Monooxygenase</keyword>
<dbReference type="Gene3D" id="3.30.70.100">
    <property type="match status" value="1"/>
</dbReference>
<dbReference type="GO" id="GO:0004497">
    <property type="term" value="F:monooxygenase activity"/>
    <property type="evidence" value="ECO:0007669"/>
    <property type="project" value="UniProtKB-KW"/>
</dbReference>
<sequence>MTDRTGQYAVIFLSQRSAGDDEGYTAAAAAMDALAARQPGYRGVDSARGADGFGITVSWWADAESAQAWRAHPDHEAMRARGRAIWYERHEVAAGVVDRAYGWSRA</sequence>
<gene>
    <name evidence="2" type="ORF">GGQ96_000721</name>
</gene>
<keyword evidence="3" id="KW-1185">Reference proteome</keyword>
<dbReference type="InterPro" id="IPR011008">
    <property type="entry name" value="Dimeric_a/b-barrel"/>
</dbReference>
<dbReference type="Proteomes" id="UP000574769">
    <property type="component" value="Unassembled WGS sequence"/>
</dbReference>
<evidence type="ECO:0000259" key="1">
    <source>
        <dbReference type="Pfam" id="PF03992"/>
    </source>
</evidence>
<feature type="domain" description="ABM" evidence="1">
    <location>
        <begin position="10"/>
        <end position="80"/>
    </location>
</feature>
<name>A0A7W7AGK2_9SPHN</name>
<dbReference type="PANTHER" id="PTHR37811:SF2">
    <property type="entry name" value="ABM DOMAIN-CONTAINING PROTEIN"/>
    <property type="match status" value="1"/>
</dbReference>
<dbReference type="InterPro" id="IPR052936">
    <property type="entry name" value="Jasmonate_Hydroxylase-like"/>
</dbReference>
<dbReference type="Pfam" id="PF03992">
    <property type="entry name" value="ABM"/>
    <property type="match status" value="1"/>
</dbReference>
<proteinExistence type="predicted"/>
<comment type="caution">
    <text evidence="2">The sequence shown here is derived from an EMBL/GenBank/DDBJ whole genome shotgun (WGS) entry which is preliminary data.</text>
</comment>
<evidence type="ECO:0000313" key="2">
    <source>
        <dbReference type="EMBL" id="MBB4616615.1"/>
    </source>
</evidence>
<dbReference type="EMBL" id="JACHNY010000001">
    <property type="protein sequence ID" value="MBB4616615.1"/>
    <property type="molecule type" value="Genomic_DNA"/>
</dbReference>
<dbReference type="PANTHER" id="PTHR37811">
    <property type="entry name" value="BLL5343 PROTEIN"/>
    <property type="match status" value="1"/>
</dbReference>
<evidence type="ECO:0000313" key="3">
    <source>
        <dbReference type="Proteomes" id="UP000574769"/>
    </source>
</evidence>
<reference evidence="2 3" key="1">
    <citation type="submission" date="2020-08" db="EMBL/GenBank/DDBJ databases">
        <title>Genomic Encyclopedia of Type Strains, Phase IV (KMG-IV): sequencing the most valuable type-strain genomes for metagenomic binning, comparative biology and taxonomic classification.</title>
        <authorList>
            <person name="Goeker M."/>
        </authorList>
    </citation>
    <scope>NUCLEOTIDE SEQUENCE [LARGE SCALE GENOMIC DNA]</scope>
    <source>
        <strain evidence="2 3">DSM 15867</strain>
    </source>
</reference>
<dbReference type="AlphaFoldDB" id="A0A7W7AGK2"/>
<protein>
    <submittedName>
        <fullName evidence="2">Heme-degrading monooxygenase HmoA</fullName>
    </submittedName>
</protein>
<organism evidence="2 3">
    <name type="scientific">Sphingomonas abaci</name>
    <dbReference type="NCBI Taxonomy" id="237611"/>
    <lineage>
        <taxon>Bacteria</taxon>
        <taxon>Pseudomonadati</taxon>
        <taxon>Pseudomonadota</taxon>
        <taxon>Alphaproteobacteria</taxon>
        <taxon>Sphingomonadales</taxon>
        <taxon>Sphingomonadaceae</taxon>
        <taxon>Sphingomonas</taxon>
    </lineage>
</organism>
<accession>A0A7W7AGK2</accession>